<feature type="compositionally biased region" description="Polar residues" evidence="1">
    <location>
        <begin position="67"/>
        <end position="80"/>
    </location>
</feature>
<comment type="caution">
    <text evidence="2">The sequence shown here is derived from an EMBL/GenBank/DDBJ whole genome shotgun (WGS) entry which is preliminary data.</text>
</comment>
<dbReference type="Proteomes" id="UP000789704">
    <property type="component" value="Unassembled WGS sequence"/>
</dbReference>
<evidence type="ECO:0000313" key="2">
    <source>
        <dbReference type="EMBL" id="CAG4900668.1"/>
    </source>
</evidence>
<gene>
    <name evidence="2" type="ORF">LMG31841_02904</name>
</gene>
<organism evidence="2 3">
    <name type="scientific">Paraburkholderia saeva</name>
    <dbReference type="NCBI Taxonomy" id="2777537"/>
    <lineage>
        <taxon>Bacteria</taxon>
        <taxon>Pseudomonadati</taxon>
        <taxon>Pseudomonadota</taxon>
        <taxon>Betaproteobacteria</taxon>
        <taxon>Burkholderiales</taxon>
        <taxon>Burkholderiaceae</taxon>
        <taxon>Paraburkholderia</taxon>
    </lineage>
</organism>
<dbReference type="AlphaFoldDB" id="A0A9N8X3C2"/>
<dbReference type="RefSeq" id="WP_228877680.1">
    <property type="nucleotide sequence ID" value="NZ_CAJQZC010000005.1"/>
</dbReference>
<feature type="region of interest" description="Disordered" evidence="1">
    <location>
        <begin position="1"/>
        <end position="21"/>
    </location>
</feature>
<accession>A0A9N8X3C2</accession>
<feature type="region of interest" description="Disordered" evidence="1">
    <location>
        <begin position="66"/>
        <end position="89"/>
    </location>
</feature>
<reference evidence="2" key="1">
    <citation type="submission" date="2021-04" db="EMBL/GenBank/DDBJ databases">
        <authorList>
            <person name="Vanwijnsberghe S."/>
        </authorList>
    </citation>
    <scope>NUCLEOTIDE SEQUENCE</scope>
    <source>
        <strain evidence="2">LMG 31841</strain>
    </source>
</reference>
<protein>
    <submittedName>
        <fullName evidence="2">Uncharacterized protein</fullName>
    </submittedName>
</protein>
<evidence type="ECO:0000256" key="1">
    <source>
        <dbReference type="SAM" id="MobiDB-lite"/>
    </source>
</evidence>
<dbReference type="EMBL" id="CAJQZC010000005">
    <property type="protein sequence ID" value="CAG4900668.1"/>
    <property type="molecule type" value="Genomic_DNA"/>
</dbReference>
<sequence>MTDPVAEAAAQLAATPSSTEPSLIDEIKAGIHTLEEKAEHLIHPQSAEVAQVGESAQSAEENVLIEKSTTATQSTGNLSSEDAAEQGNVAASSLTSGIATTVDASSSETGSVSALLPAEHPHTTILRRLTTTLRRKWNMFDGELEAIIKDAESHL</sequence>
<keyword evidence="3" id="KW-1185">Reference proteome</keyword>
<name>A0A9N8X3C2_9BURK</name>
<proteinExistence type="predicted"/>
<evidence type="ECO:0000313" key="3">
    <source>
        <dbReference type="Proteomes" id="UP000789704"/>
    </source>
</evidence>